<comment type="similarity">
    <text evidence="4">Belongs to the ABC transporter superfamily. Macrolide exporter (TC 3.A.1.122) family.</text>
</comment>
<dbReference type="GO" id="GO:0005886">
    <property type="term" value="C:plasma membrane"/>
    <property type="evidence" value="ECO:0007669"/>
    <property type="project" value="TreeGrafter"/>
</dbReference>
<dbReference type="GO" id="GO:1902495">
    <property type="term" value="C:transmembrane transporter complex"/>
    <property type="evidence" value="ECO:0007669"/>
    <property type="project" value="UniProtKB-ARBA"/>
</dbReference>
<evidence type="ECO:0000313" key="6">
    <source>
        <dbReference type="EMBL" id="AKJ95386.1"/>
    </source>
</evidence>
<dbReference type="InterPro" id="IPR003439">
    <property type="entry name" value="ABC_transporter-like_ATP-bd"/>
</dbReference>
<dbReference type="InterPro" id="IPR017871">
    <property type="entry name" value="ABC_transporter-like_CS"/>
</dbReference>
<dbReference type="PATRIC" id="fig|106634.4.peg.1728"/>
<dbReference type="FunFam" id="3.40.50.300:FF:000032">
    <property type="entry name" value="Export ABC transporter ATP-binding protein"/>
    <property type="match status" value="1"/>
</dbReference>
<proteinExistence type="inferred from homology"/>
<dbReference type="SMART" id="SM00382">
    <property type="entry name" value="AAA"/>
    <property type="match status" value="1"/>
</dbReference>
<dbReference type="OrthoDB" id="66958at2"/>
<dbReference type="InterPro" id="IPR015854">
    <property type="entry name" value="ABC_transpr_LolD-like"/>
</dbReference>
<evidence type="ECO:0000256" key="4">
    <source>
        <dbReference type="ARBA" id="ARBA00038388"/>
    </source>
</evidence>
<keyword evidence="7" id="KW-1185">Reference proteome</keyword>
<dbReference type="GO" id="GO:0022857">
    <property type="term" value="F:transmembrane transporter activity"/>
    <property type="evidence" value="ECO:0007669"/>
    <property type="project" value="UniProtKB-ARBA"/>
</dbReference>
<dbReference type="KEGG" id="tvr:TVD_08445"/>
<gene>
    <name evidence="6" type="ORF">TVD_08445</name>
</gene>
<dbReference type="InterPro" id="IPR027417">
    <property type="entry name" value="P-loop_NTPase"/>
</dbReference>
<organism evidence="6 7">
    <name type="scientific">Thioalkalivibrio versutus</name>
    <dbReference type="NCBI Taxonomy" id="106634"/>
    <lineage>
        <taxon>Bacteria</taxon>
        <taxon>Pseudomonadati</taxon>
        <taxon>Pseudomonadota</taxon>
        <taxon>Gammaproteobacteria</taxon>
        <taxon>Chromatiales</taxon>
        <taxon>Ectothiorhodospiraceae</taxon>
        <taxon>Thioalkalivibrio</taxon>
    </lineage>
</organism>
<reference evidence="6 7" key="1">
    <citation type="submission" date="2015-04" db="EMBL/GenBank/DDBJ databases">
        <title>Complete Sequence for the Genome of the Thioalkalivibrio versutus D301.</title>
        <authorList>
            <person name="Mu T."/>
            <person name="Zhou J."/>
            <person name="Xu X."/>
        </authorList>
    </citation>
    <scope>NUCLEOTIDE SEQUENCE [LARGE SCALE GENOMIC DNA]</scope>
    <source>
        <strain evidence="6 7">D301</strain>
    </source>
</reference>
<evidence type="ECO:0000313" key="7">
    <source>
        <dbReference type="Proteomes" id="UP000064201"/>
    </source>
</evidence>
<keyword evidence="1" id="KW-0813">Transport</keyword>
<accession>A0A0G3G975</accession>
<protein>
    <submittedName>
        <fullName evidence="6">ABC transporter</fullName>
    </submittedName>
</protein>
<dbReference type="PANTHER" id="PTHR24220:SF659">
    <property type="entry name" value="TRANSPORTER, PUTATIVE-RELATED"/>
    <property type="match status" value="1"/>
</dbReference>
<dbReference type="RefSeq" id="WP_047251355.1">
    <property type="nucleotide sequence ID" value="NZ_CP011367.1"/>
</dbReference>
<dbReference type="Proteomes" id="UP000064201">
    <property type="component" value="Chromosome"/>
</dbReference>
<dbReference type="InterPro" id="IPR017911">
    <property type="entry name" value="MacB-like_ATP-bd"/>
</dbReference>
<dbReference type="Gene3D" id="3.40.50.300">
    <property type="entry name" value="P-loop containing nucleotide triphosphate hydrolases"/>
    <property type="match status" value="1"/>
</dbReference>
<name>A0A0G3G975_9GAMM</name>
<sequence>MEQQGSVEGVVLSLTDVAFAYPGEGEVLHGVDFELAPGERVAIVGESGSGKSTLLHLAAGLEAADRGEVHLAGEALAGLDEAARTRLRRARVGIVFQSFHLIPTLTVLENVMLPLELATQADAAARRERAGRQLTAVGLGDKGERYPEALSGGEQQRVAIARALVHEPALILADEPTGNLDSRTGETIFGLLLEQVRATGCSLLLVTHSNELAGRLDRVLTMRDGVLQPPESVEGLPA</sequence>
<dbReference type="STRING" id="106634.TVD_08445"/>
<evidence type="ECO:0000259" key="5">
    <source>
        <dbReference type="PROSITE" id="PS50893"/>
    </source>
</evidence>
<dbReference type="SUPFAM" id="SSF52540">
    <property type="entry name" value="P-loop containing nucleoside triphosphate hydrolases"/>
    <property type="match status" value="1"/>
</dbReference>
<dbReference type="EMBL" id="CP011367">
    <property type="protein sequence ID" value="AKJ95386.1"/>
    <property type="molecule type" value="Genomic_DNA"/>
</dbReference>
<keyword evidence="2" id="KW-0547">Nucleotide-binding</keyword>
<dbReference type="PANTHER" id="PTHR24220">
    <property type="entry name" value="IMPORT ATP-BINDING PROTEIN"/>
    <property type="match status" value="1"/>
</dbReference>
<evidence type="ECO:0000256" key="3">
    <source>
        <dbReference type="ARBA" id="ARBA00022840"/>
    </source>
</evidence>
<dbReference type="GO" id="GO:0005524">
    <property type="term" value="F:ATP binding"/>
    <property type="evidence" value="ECO:0007669"/>
    <property type="project" value="UniProtKB-KW"/>
</dbReference>
<dbReference type="AlphaFoldDB" id="A0A0G3G975"/>
<dbReference type="PROSITE" id="PS00211">
    <property type="entry name" value="ABC_TRANSPORTER_1"/>
    <property type="match status" value="1"/>
</dbReference>
<dbReference type="CDD" id="cd03255">
    <property type="entry name" value="ABC_MJ0796_LolCDE_FtsE"/>
    <property type="match status" value="1"/>
</dbReference>
<evidence type="ECO:0000256" key="1">
    <source>
        <dbReference type="ARBA" id="ARBA00022448"/>
    </source>
</evidence>
<dbReference type="InterPro" id="IPR003593">
    <property type="entry name" value="AAA+_ATPase"/>
</dbReference>
<dbReference type="PROSITE" id="PS50893">
    <property type="entry name" value="ABC_TRANSPORTER_2"/>
    <property type="match status" value="1"/>
</dbReference>
<keyword evidence="3" id="KW-0067">ATP-binding</keyword>
<evidence type="ECO:0000256" key="2">
    <source>
        <dbReference type="ARBA" id="ARBA00022741"/>
    </source>
</evidence>
<dbReference type="Pfam" id="PF00005">
    <property type="entry name" value="ABC_tran"/>
    <property type="match status" value="1"/>
</dbReference>
<feature type="domain" description="ABC transporter" evidence="5">
    <location>
        <begin position="12"/>
        <end position="238"/>
    </location>
</feature>
<dbReference type="GO" id="GO:0016887">
    <property type="term" value="F:ATP hydrolysis activity"/>
    <property type="evidence" value="ECO:0007669"/>
    <property type="project" value="InterPro"/>
</dbReference>